<dbReference type="InterPro" id="IPR054613">
    <property type="entry name" value="Peptidase_S78_dom"/>
</dbReference>
<dbReference type="InterPro" id="IPR006433">
    <property type="entry name" value="Prohead_protease"/>
</dbReference>
<gene>
    <name evidence="5" type="ORF">G3A50_02180</name>
</gene>
<sequence length="228" mass="24894">MTQTYDYVLDTKSIGSEGEFEGHASTFGNVDQGGDVVEPGAFIESIVRSKKEGRTIPMLWQHKQDEPIGIWTDIAEDAKGLYVRGQLILDGDPVAQRAYGKLKAKALGGMSIGYRIPPGGIIEDDKRPGVSRLKTIDLREISLVTMPMNIQARITSVKAEVAEAIERLKAGDRLSEREWERLLKAEPFGLSNSQAERAVRINLKRGQGDPDGTATNGADFLRALLTGG</sequence>
<keyword evidence="6" id="KW-1185">Reference proteome</keyword>
<evidence type="ECO:0000313" key="6">
    <source>
        <dbReference type="Proteomes" id="UP000464751"/>
    </source>
</evidence>
<feature type="domain" description="Prohead serine protease" evidence="4">
    <location>
        <begin position="10"/>
        <end position="162"/>
    </location>
</feature>
<name>A0A6P1YT22_9HYPH</name>
<reference evidence="5 6" key="1">
    <citation type="submission" date="2020-02" db="EMBL/GenBank/DDBJ databases">
        <authorList>
            <person name="Li G."/>
        </authorList>
    </citation>
    <scope>NUCLEOTIDE SEQUENCE [LARGE SCALE GENOMIC DNA]</scope>
    <source>
        <strain evidence="5 6">DSM 102029</strain>
    </source>
</reference>
<evidence type="ECO:0000259" key="4">
    <source>
        <dbReference type="Pfam" id="PF04586"/>
    </source>
</evidence>
<proteinExistence type="predicted"/>
<dbReference type="SUPFAM" id="SSF50789">
    <property type="entry name" value="Herpes virus serine proteinase, assemblin"/>
    <property type="match status" value="1"/>
</dbReference>
<dbReference type="GO" id="GO:0008233">
    <property type="term" value="F:peptidase activity"/>
    <property type="evidence" value="ECO:0007669"/>
    <property type="project" value="UniProtKB-KW"/>
</dbReference>
<evidence type="ECO:0000256" key="2">
    <source>
        <dbReference type="ARBA" id="ARBA00022670"/>
    </source>
</evidence>
<dbReference type="GO" id="GO:0006508">
    <property type="term" value="P:proteolysis"/>
    <property type="evidence" value="ECO:0007669"/>
    <property type="project" value="UniProtKB-KW"/>
</dbReference>
<keyword evidence="1" id="KW-1188">Viral release from host cell</keyword>
<dbReference type="Proteomes" id="UP000464751">
    <property type="component" value="Chromosome"/>
</dbReference>
<dbReference type="KEGG" id="apra:G3A50_02180"/>
<accession>A0A6P1YT22</accession>
<dbReference type="AlphaFoldDB" id="A0A6P1YT22"/>
<evidence type="ECO:0000256" key="1">
    <source>
        <dbReference type="ARBA" id="ARBA00022612"/>
    </source>
</evidence>
<evidence type="ECO:0000313" key="5">
    <source>
        <dbReference type="EMBL" id="QIB36040.1"/>
    </source>
</evidence>
<evidence type="ECO:0000256" key="3">
    <source>
        <dbReference type="ARBA" id="ARBA00022801"/>
    </source>
</evidence>
<dbReference type="NCBIfam" id="TIGR01543">
    <property type="entry name" value="proheadase_HK97"/>
    <property type="match status" value="1"/>
</dbReference>
<dbReference type="Pfam" id="PF04586">
    <property type="entry name" value="Peptidase_S78"/>
    <property type="match status" value="1"/>
</dbReference>
<keyword evidence="2 5" id="KW-0645">Protease</keyword>
<protein>
    <submittedName>
        <fullName evidence="5">HK97 family phage prohead protease</fullName>
    </submittedName>
</protein>
<dbReference type="EMBL" id="CP048630">
    <property type="protein sequence ID" value="QIB36040.1"/>
    <property type="molecule type" value="Genomic_DNA"/>
</dbReference>
<keyword evidence="3" id="KW-0378">Hydrolase</keyword>
<organism evidence="5 6">
    <name type="scientific">Ancylobacter pratisalsi</name>
    <dbReference type="NCBI Taxonomy" id="1745854"/>
    <lineage>
        <taxon>Bacteria</taxon>
        <taxon>Pseudomonadati</taxon>
        <taxon>Pseudomonadota</taxon>
        <taxon>Alphaproteobacteria</taxon>
        <taxon>Hyphomicrobiales</taxon>
        <taxon>Xanthobacteraceae</taxon>
        <taxon>Ancylobacter</taxon>
    </lineage>
</organism>